<name>A0AA42DQ25_9FIRM</name>
<dbReference type="EMBL" id="JAQIFT010000061">
    <property type="protein sequence ID" value="MDA3733199.1"/>
    <property type="molecule type" value="Genomic_DNA"/>
</dbReference>
<dbReference type="RefSeq" id="WP_271013085.1">
    <property type="nucleotide sequence ID" value="NZ_JAQIFT010000061.1"/>
</dbReference>
<dbReference type="AlphaFoldDB" id="A0AA42DQ25"/>
<organism evidence="2 3">
    <name type="scientific">Holtiella tumoricola</name>
    <dbReference type="NCBI Taxonomy" id="3018743"/>
    <lineage>
        <taxon>Bacteria</taxon>
        <taxon>Bacillati</taxon>
        <taxon>Bacillota</taxon>
        <taxon>Clostridia</taxon>
        <taxon>Lachnospirales</taxon>
        <taxon>Cellulosilyticaceae</taxon>
        <taxon>Holtiella</taxon>
    </lineage>
</organism>
<feature type="compositionally biased region" description="Low complexity" evidence="1">
    <location>
        <begin position="86"/>
        <end position="109"/>
    </location>
</feature>
<keyword evidence="3" id="KW-1185">Reference proteome</keyword>
<accession>A0AA42DQ25</accession>
<dbReference type="Proteomes" id="UP001169242">
    <property type="component" value="Unassembled WGS sequence"/>
</dbReference>
<gene>
    <name evidence="2" type="ORF">PBV87_17110</name>
</gene>
<proteinExistence type="predicted"/>
<protein>
    <submittedName>
        <fullName evidence="2">Uncharacterized protein</fullName>
    </submittedName>
</protein>
<sequence length="221" mass="24271">MKKKIAIIVSCCLLTILVIGGIAAYTIYDKAGDYVLQKTFDSQVQKDFLEQTGIDLTESGRVLTEEELEVVQALFLGNGGEGQKGVVGVQQQPSQEQKVPQSESSSKEQGTGTNNKGQETQSNKPTLDFSKPITTDDVRVALEDRVGHILSVVPTKDKNAMMNLVLGNIPMSDINYLAGLAADGISSGDIQEAKRIAIERFDTEELETAKTYYYKYKHLLY</sequence>
<reference evidence="2" key="1">
    <citation type="journal article" date="2023" name="Int. J. Syst. Evol. Microbiol.">
        <title>&lt;i&gt;Holtiella tumoricola&lt;/i&gt; gen. nov. sp. nov., isolated from a human clinical sample.</title>
        <authorList>
            <person name="Allen-Vercoe E."/>
            <person name="Daigneault M.C."/>
            <person name="Vancuren S.J."/>
            <person name="Cochrane K."/>
            <person name="O'Neal L.L."/>
            <person name="Sankaranarayanan K."/>
            <person name="Lawson P.A."/>
        </authorList>
    </citation>
    <scope>NUCLEOTIDE SEQUENCE</scope>
    <source>
        <strain evidence="2">CC70A</strain>
    </source>
</reference>
<feature type="compositionally biased region" description="Polar residues" evidence="1">
    <location>
        <begin position="110"/>
        <end position="125"/>
    </location>
</feature>
<evidence type="ECO:0000313" key="2">
    <source>
        <dbReference type="EMBL" id="MDA3733199.1"/>
    </source>
</evidence>
<comment type="caution">
    <text evidence="2">The sequence shown here is derived from an EMBL/GenBank/DDBJ whole genome shotgun (WGS) entry which is preliminary data.</text>
</comment>
<feature type="region of interest" description="Disordered" evidence="1">
    <location>
        <begin position="84"/>
        <end position="131"/>
    </location>
</feature>
<evidence type="ECO:0000256" key="1">
    <source>
        <dbReference type="SAM" id="MobiDB-lite"/>
    </source>
</evidence>
<evidence type="ECO:0000313" key="3">
    <source>
        <dbReference type="Proteomes" id="UP001169242"/>
    </source>
</evidence>